<keyword evidence="3" id="KW-1185">Reference proteome</keyword>
<protein>
    <submittedName>
        <fullName evidence="2">Uncharacterized protein</fullName>
    </submittedName>
</protein>
<dbReference type="Proteomes" id="UP001362999">
    <property type="component" value="Unassembled WGS sequence"/>
</dbReference>
<accession>A0AAV9ZUK8</accession>
<evidence type="ECO:0000313" key="2">
    <source>
        <dbReference type="EMBL" id="KAK6992499.1"/>
    </source>
</evidence>
<feature type="region of interest" description="Disordered" evidence="1">
    <location>
        <begin position="132"/>
        <end position="161"/>
    </location>
</feature>
<gene>
    <name evidence="2" type="ORF">R3P38DRAFT_2802323</name>
</gene>
<proteinExistence type="predicted"/>
<reference evidence="2 3" key="1">
    <citation type="journal article" date="2024" name="J Genomics">
        <title>Draft genome sequencing and assembly of Favolaschia claudopus CIRM-BRFM 2984 isolated from oak limbs.</title>
        <authorList>
            <person name="Navarro D."/>
            <person name="Drula E."/>
            <person name="Chaduli D."/>
            <person name="Cazenave R."/>
            <person name="Ahrendt S."/>
            <person name="Wang J."/>
            <person name="Lipzen A."/>
            <person name="Daum C."/>
            <person name="Barry K."/>
            <person name="Grigoriev I.V."/>
            <person name="Favel A."/>
            <person name="Rosso M.N."/>
            <person name="Martin F."/>
        </authorList>
    </citation>
    <scope>NUCLEOTIDE SEQUENCE [LARGE SCALE GENOMIC DNA]</scope>
    <source>
        <strain evidence="2 3">CIRM-BRFM 2984</strain>
    </source>
</reference>
<evidence type="ECO:0000313" key="3">
    <source>
        <dbReference type="Proteomes" id="UP001362999"/>
    </source>
</evidence>
<dbReference type="EMBL" id="JAWWNJ010000109">
    <property type="protein sequence ID" value="KAK6992499.1"/>
    <property type="molecule type" value="Genomic_DNA"/>
</dbReference>
<evidence type="ECO:0000256" key="1">
    <source>
        <dbReference type="SAM" id="MobiDB-lite"/>
    </source>
</evidence>
<comment type="caution">
    <text evidence="2">The sequence shown here is derived from an EMBL/GenBank/DDBJ whole genome shotgun (WGS) entry which is preliminary data.</text>
</comment>
<organism evidence="2 3">
    <name type="scientific">Favolaschia claudopus</name>
    <dbReference type="NCBI Taxonomy" id="2862362"/>
    <lineage>
        <taxon>Eukaryota</taxon>
        <taxon>Fungi</taxon>
        <taxon>Dikarya</taxon>
        <taxon>Basidiomycota</taxon>
        <taxon>Agaricomycotina</taxon>
        <taxon>Agaricomycetes</taxon>
        <taxon>Agaricomycetidae</taxon>
        <taxon>Agaricales</taxon>
        <taxon>Marasmiineae</taxon>
        <taxon>Mycenaceae</taxon>
        <taxon>Favolaschia</taxon>
    </lineage>
</organism>
<name>A0AAV9ZUK8_9AGAR</name>
<dbReference type="AlphaFoldDB" id="A0AAV9ZUK8"/>
<sequence>MTMWRRGSGEGYLLTRESERRQRGEGMSWKVNKSVLNLYIFMEVVEDQITTYIYGTSPSWKRWKGATSMGNGREEESRTFELKDGILERVIEAGRPAELKVLLVGVGGGFVDSDGGGGVGIGLALSSVSAQYQPPSDVGDHQPPQRPPPPAGAYSPGSTYALGGIRLTDPTSWARTVSV</sequence>